<feature type="compositionally biased region" description="Basic and acidic residues" evidence="1">
    <location>
        <begin position="1"/>
        <end position="23"/>
    </location>
</feature>
<name>A0A7C4BD78_9CREN</name>
<protein>
    <submittedName>
        <fullName evidence="3">Uncharacterized protein</fullName>
    </submittedName>
</protein>
<feature type="transmembrane region" description="Helical" evidence="2">
    <location>
        <begin position="88"/>
        <end position="112"/>
    </location>
</feature>
<sequence>MSQRRSSDRNSEEEAEAKPERRPVTPKAVYTIKIDVKFRPPQIMSYLSNIERIRKVFYFHDIEESVAREEQKFALYIQGIQRAFEKSLLLASLWAGIALTMALLFLVIIVGVH</sequence>
<evidence type="ECO:0000313" key="3">
    <source>
        <dbReference type="EMBL" id="HGI87577.1"/>
    </source>
</evidence>
<organism evidence="3">
    <name type="scientific">Ignisphaera aggregans</name>
    <dbReference type="NCBI Taxonomy" id="334771"/>
    <lineage>
        <taxon>Archaea</taxon>
        <taxon>Thermoproteota</taxon>
        <taxon>Thermoprotei</taxon>
        <taxon>Desulfurococcales</taxon>
        <taxon>Desulfurococcaceae</taxon>
        <taxon>Ignisphaera</taxon>
    </lineage>
</organism>
<gene>
    <name evidence="3" type="ORF">ENV14_04195</name>
</gene>
<evidence type="ECO:0000256" key="2">
    <source>
        <dbReference type="SAM" id="Phobius"/>
    </source>
</evidence>
<comment type="caution">
    <text evidence="3">The sequence shown here is derived from an EMBL/GenBank/DDBJ whole genome shotgun (WGS) entry which is preliminary data.</text>
</comment>
<feature type="region of interest" description="Disordered" evidence="1">
    <location>
        <begin position="1"/>
        <end position="24"/>
    </location>
</feature>
<reference evidence="3" key="1">
    <citation type="journal article" date="2020" name="mSystems">
        <title>Genome- and Community-Level Interaction Insights into Carbon Utilization and Element Cycling Functions of Hydrothermarchaeota in Hydrothermal Sediment.</title>
        <authorList>
            <person name="Zhou Z."/>
            <person name="Liu Y."/>
            <person name="Xu W."/>
            <person name="Pan J."/>
            <person name="Luo Z.H."/>
            <person name="Li M."/>
        </authorList>
    </citation>
    <scope>NUCLEOTIDE SEQUENCE [LARGE SCALE GENOMIC DNA]</scope>
    <source>
        <strain evidence="3">SpSt-732</strain>
    </source>
</reference>
<evidence type="ECO:0000256" key="1">
    <source>
        <dbReference type="SAM" id="MobiDB-lite"/>
    </source>
</evidence>
<keyword evidence="2" id="KW-0472">Membrane</keyword>
<accession>A0A7C4BD78</accession>
<dbReference type="AlphaFoldDB" id="A0A7C4BD78"/>
<dbReference type="EMBL" id="DTFF01000039">
    <property type="protein sequence ID" value="HGI87577.1"/>
    <property type="molecule type" value="Genomic_DNA"/>
</dbReference>
<keyword evidence="2" id="KW-0812">Transmembrane</keyword>
<keyword evidence="2" id="KW-1133">Transmembrane helix</keyword>
<proteinExistence type="predicted"/>